<dbReference type="Gene3D" id="2.10.70.10">
    <property type="entry name" value="Complement Module, domain 1"/>
    <property type="match status" value="1"/>
</dbReference>
<evidence type="ECO:0000313" key="5">
    <source>
        <dbReference type="EMBL" id="VDI43846.1"/>
    </source>
</evidence>
<proteinExistence type="predicted"/>
<sequence>MYTPSFISTWYEIMAQNRSESITTIYHDLGQYPVKVDVQVKVHVDGEDNIFSGIGSAHRDDDFPYPYGGVVYKYNDVHIKLTTPYETGNFEHYNSGGIAYTGGTSHLYHGPVHLLGPYTRGFARVRAWIEADMPDVLFSQTINIGVTENFKEVNHGLEYYPDMLSVQTKMSDGYISDGQGEISFLNNSNYKYESIGGVIYAFDDEMVRLWVPTRTGDKSETDCYNSGNGGIFSAMDGWFLGHEYSGTVDIKAWNFGCQQQVYHHEIVLGKNIDHNGTFPFPCFYDISNHLLTVQIKALQNSGANGGMLFYGTGTTMASTQFGFGGVVYVYTENKVMVWRPSDTASKGNIINIGERWGNGIANQSSETALVIIRVIRLKPRGLISSGISVERSPYSCDAAFGHVFGDVIGTCTIHYRVECNLPYCERVCPVPPQGQNASFKEYDNHPGGVVSYQCLHGYVQIGGDVNRFCLKNLTWHGTSLICKAIQTIQMDDILNSIRINSKTTSKARRSKISIWEDRRSVWCIGYSGIAILALIMCSVVVPDCIRISKHLCDYYSLYRK</sequence>
<dbReference type="SUPFAM" id="SSF57535">
    <property type="entry name" value="Complement control module/SCR domain"/>
    <property type="match status" value="1"/>
</dbReference>
<organism evidence="5 6">
    <name type="scientific">Mytilus galloprovincialis</name>
    <name type="common">Mediterranean mussel</name>
    <dbReference type="NCBI Taxonomy" id="29158"/>
    <lineage>
        <taxon>Eukaryota</taxon>
        <taxon>Metazoa</taxon>
        <taxon>Spiralia</taxon>
        <taxon>Lophotrochozoa</taxon>
        <taxon>Mollusca</taxon>
        <taxon>Bivalvia</taxon>
        <taxon>Autobranchia</taxon>
        <taxon>Pteriomorphia</taxon>
        <taxon>Mytilida</taxon>
        <taxon>Mytiloidea</taxon>
        <taxon>Mytilidae</taxon>
        <taxon>Mytilinae</taxon>
        <taxon>Mytilus</taxon>
    </lineage>
</organism>
<keyword evidence="2" id="KW-0768">Sushi</keyword>
<evidence type="ECO:0000256" key="2">
    <source>
        <dbReference type="PROSITE-ProRule" id="PRU00302"/>
    </source>
</evidence>
<evidence type="ECO:0000256" key="3">
    <source>
        <dbReference type="SAM" id="Phobius"/>
    </source>
</evidence>
<keyword evidence="1" id="KW-1015">Disulfide bond</keyword>
<keyword evidence="6" id="KW-1185">Reference proteome</keyword>
<dbReference type="InterPro" id="IPR000436">
    <property type="entry name" value="Sushi_SCR_CCP_dom"/>
</dbReference>
<name>A0A8B6F411_MYTGA</name>
<comment type="caution">
    <text evidence="5">The sequence shown here is derived from an EMBL/GenBank/DDBJ whole genome shotgun (WGS) entry which is preliminary data.</text>
</comment>
<dbReference type="SMART" id="SM00032">
    <property type="entry name" value="CCP"/>
    <property type="match status" value="1"/>
</dbReference>
<dbReference type="InterPro" id="IPR035976">
    <property type="entry name" value="Sushi/SCR/CCP_sf"/>
</dbReference>
<accession>A0A8B6F411</accession>
<dbReference type="PROSITE" id="PS50923">
    <property type="entry name" value="SUSHI"/>
    <property type="match status" value="1"/>
</dbReference>
<comment type="caution">
    <text evidence="2">Lacks conserved residue(s) required for the propagation of feature annotation.</text>
</comment>
<keyword evidence="3" id="KW-0812">Transmembrane</keyword>
<dbReference type="Proteomes" id="UP000596742">
    <property type="component" value="Unassembled WGS sequence"/>
</dbReference>
<dbReference type="CDD" id="cd00033">
    <property type="entry name" value="CCP"/>
    <property type="match status" value="1"/>
</dbReference>
<dbReference type="Pfam" id="PF00084">
    <property type="entry name" value="Sushi"/>
    <property type="match status" value="1"/>
</dbReference>
<dbReference type="OrthoDB" id="6045112at2759"/>
<evidence type="ECO:0000259" key="4">
    <source>
        <dbReference type="PROSITE" id="PS50923"/>
    </source>
</evidence>
<evidence type="ECO:0000256" key="1">
    <source>
        <dbReference type="ARBA" id="ARBA00023157"/>
    </source>
</evidence>
<feature type="transmembrane region" description="Helical" evidence="3">
    <location>
        <begin position="519"/>
        <end position="541"/>
    </location>
</feature>
<dbReference type="EMBL" id="UYJE01006196">
    <property type="protein sequence ID" value="VDI43846.1"/>
    <property type="molecule type" value="Genomic_DNA"/>
</dbReference>
<dbReference type="AlphaFoldDB" id="A0A8B6F411"/>
<gene>
    <name evidence="5" type="ORF">MGAL_10B031444</name>
</gene>
<reference evidence="5" key="1">
    <citation type="submission" date="2018-11" db="EMBL/GenBank/DDBJ databases">
        <authorList>
            <person name="Alioto T."/>
            <person name="Alioto T."/>
        </authorList>
    </citation>
    <scope>NUCLEOTIDE SEQUENCE</scope>
</reference>
<keyword evidence="3" id="KW-0472">Membrane</keyword>
<protein>
    <recommendedName>
        <fullName evidence="4">Sushi domain-containing protein</fullName>
    </recommendedName>
</protein>
<keyword evidence="3" id="KW-1133">Transmembrane helix</keyword>
<feature type="domain" description="Sushi" evidence="4">
    <location>
        <begin position="426"/>
        <end position="484"/>
    </location>
</feature>
<evidence type="ECO:0000313" key="6">
    <source>
        <dbReference type="Proteomes" id="UP000596742"/>
    </source>
</evidence>